<evidence type="ECO:0000313" key="2">
    <source>
        <dbReference type="Proteomes" id="UP000317369"/>
    </source>
</evidence>
<name>A0A517YX80_9BACT</name>
<dbReference type="RefSeq" id="WP_200761264.1">
    <property type="nucleotide sequence ID" value="NZ_CP036425.1"/>
</dbReference>
<reference evidence="1 2" key="1">
    <citation type="submission" date="2019-02" db="EMBL/GenBank/DDBJ databases">
        <title>Deep-cultivation of Planctomycetes and their phenomic and genomic characterization uncovers novel biology.</title>
        <authorList>
            <person name="Wiegand S."/>
            <person name="Jogler M."/>
            <person name="Boedeker C."/>
            <person name="Pinto D."/>
            <person name="Vollmers J."/>
            <person name="Rivas-Marin E."/>
            <person name="Kohn T."/>
            <person name="Peeters S.H."/>
            <person name="Heuer A."/>
            <person name="Rast P."/>
            <person name="Oberbeckmann S."/>
            <person name="Bunk B."/>
            <person name="Jeske O."/>
            <person name="Meyerdierks A."/>
            <person name="Storesund J.E."/>
            <person name="Kallscheuer N."/>
            <person name="Luecker S."/>
            <person name="Lage O.M."/>
            <person name="Pohl T."/>
            <person name="Merkel B.J."/>
            <person name="Hornburger P."/>
            <person name="Mueller R.-W."/>
            <person name="Bruemmer F."/>
            <person name="Labrenz M."/>
            <person name="Spormann A.M."/>
            <person name="Op den Camp H."/>
            <person name="Overmann J."/>
            <person name="Amann R."/>
            <person name="Jetten M.S.M."/>
            <person name="Mascher T."/>
            <person name="Medema M.H."/>
            <person name="Devos D.P."/>
            <person name="Kaster A.-K."/>
            <person name="Ovreas L."/>
            <person name="Rohde M."/>
            <person name="Galperin M.Y."/>
            <person name="Jogler C."/>
        </authorList>
    </citation>
    <scope>NUCLEOTIDE SEQUENCE [LARGE SCALE GENOMIC DNA]</scope>
    <source>
        <strain evidence="1 2">KS4</strain>
    </source>
</reference>
<keyword evidence="2" id="KW-1185">Reference proteome</keyword>
<dbReference type="EMBL" id="CP036425">
    <property type="protein sequence ID" value="QDU34821.1"/>
    <property type="molecule type" value="Genomic_DNA"/>
</dbReference>
<protein>
    <submittedName>
        <fullName evidence="1">Uncharacterized protein</fullName>
    </submittedName>
</protein>
<evidence type="ECO:0000313" key="1">
    <source>
        <dbReference type="EMBL" id="QDU34821.1"/>
    </source>
</evidence>
<dbReference type="KEGG" id="pcor:KS4_28970"/>
<proteinExistence type="predicted"/>
<dbReference type="AlphaFoldDB" id="A0A517YX80"/>
<sequence>MDILILLFGIFCVLLAVVVAVAVGNVEFRGCYRDKVKEPPASDIDQSK</sequence>
<accession>A0A517YX80</accession>
<gene>
    <name evidence="1" type="ORF">KS4_28970</name>
</gene>
<dbReference type="Proteomes" id="UP000317369">
    <property type="component" value="Chromosome"/>
</dbReference>
<organism evidence="1 2">
    <name type="scientific">Poriferisphaera corsica</name>
    <dbReference type="NCBI Taxonomy" id="2528020"/>
    <lineage>
        <taxon>Bacteria</taxon>
        <taxon>Pseudomonadati</taxon>
        <taxon>Planctomycetota</taxon>
        <taxon>Phycisphaerae</taxon>
        <taxon>Phycisphaerales</taxon>
        <taxon>Phycisphaeraceae</taxon>
        <taxon>Poriferisphaera</taxon>
    </lineage>
</organism>